<comment type="caution">
    <text evidence="1">The sequence shown here is derived from an EMBL/GenBank/DDBJ whole genome shotgun (WGS) entry which is preliminary data.</text>
</comment>
<accession>A0ACC2PXI4</accession>
<gene>
    <name evidence="1" type="ORF">QAD02_023784</name>
</gene>
<dbReference type="EMBL" id="CM056741">
    <property type="protein sequence ID" value="KAJ8687989.1"/>
    <property type="molecule type" value="Genomic_DNA"/>
</dbReference>
<protein>
    <submittedName>
        <fullName evidence="1">Uncharacterized protein</fullName>
    </submittedName>
</protein>
<evidence type="ECO:0000313" key="2">
    <source>
        <dbReference type="Proteomes" id="UP001239111"/>
    </source>
</evidence>
<keyword evidence="2" id="KW-1185">Reference proteome</keyword>
<dbReference type="Proteomes" id="UP001239111">
    <property type="component" value="Chromosome 1"/>
</dbReference>
<organism evidence="1 2">
    <name type="scientific">Eretmocerus hayati</name>
    <dbReference type="NCBI Taxonomy" id="131215"/>
    <lineage>
        <taxon>Eukaryota</taxon>
        <taxon>Metazoa</taxon>
        <taxon>Ecdysozoa</taxon>
        <taxon>Arthropoda</taxon>
        <taxon>Hexapoda</taxon>
        <taxon>Insecta</taxon>
        <taxon>Pterygota</taxon>
        <taxon>Neoptera</taxon>
        <taxon>Endopterygota</taxon>
        <taxon>Hymenoptera</taxon>
        <taxon>Apocrita</taxon>
        <taxon>Proctotrupomorpha</taxon>
        <taxon>Chalcidoidea</taxon>
        <taxon>Aphelinidae</taxon>
        <taxon>Aphelininae</taxon>
        <taxon>Eretmocerus</taxon>
    </lineage>
</organism>
<evidence type="ECO:0000313" key="1">
    <source>
        <dbReference type="EMBL" id="KAJ8687989.1"/>
    </source>
</evidence>
<name>A0ACC2PXI4_9HYME</name>
<reference evidence="1" key="1">
    <citation type="submission" date="2023-04" db="EMBL/GenBank/DDBJ databases">
        <title>A chromosome-level genome assembly of the parasitoid wasp Eretmocerus hayati.</title>
        <authorList>
            <person name="Zhong Y."/>
            <person name="Liu S."/>
            <person name="Liu Y."/>
        </authorList>
    </citation>
    <scope>NUCLEOTIDE SEQUENCE</scope>
    <source>
        <strain evidence="1">ZJU_SS_LIU_2023</strain>
    </source>
</reference>
<proteinExistence type="predicted"/>
<sequence length="624" mass="71816">MCLSHVAIVILCFCANVICHDRSHVCHFIYDDKCASKHFEDNIQTNQMKKCNAESIPKEVNFSIMLDEKNSSSHGVITMDFKLPDVLCKHTVALFVNPHIKDIESCRTHKFNESNHSEIHTLEKTICLKQNGESGKNGNKLIDPWPCSEKVLNLWYEYIYTGCYSLGFKNGKEFVFIGNEFLKTEYNKVEVAEPKLRCSYNLSPNQNSNPSVEMVTIAADISVLAGSSGLRLEVAPSPVSRRNEENTCNRYSENPVMKMLIEMSLENAPDSTENNCSLTTTPLSNGDLAKTLECNFVIPHSVKDVGYCFLVFILDERCHKNTSWKPPLKDKIPCAWTQYCMKADNHGHSLNSESVNSDDIKLLLIPRIMYIILFLILIMVTLALMSTVFVAYRIHIQRIKNSLKTSTKKDFEGDVSTVLELRSAKSQEDSKLVRPTGIVIMYVRESDEFMTFMAELKRSIEQHTGCKVYDWWASDLWNEVARLGGYEWVTERIRNDYRIIWVDTLKARNLLTFHRKNCLNKFKKYATSGPGISDFRDSVFPATVDFAKRNNEDIDQEYQRNFVVRLETFENADKTEDPFSDLSPHARYMIPCHLDKLCNILCLEGSYFDNQMLEEKFRLRQHLV</sequence>